<sequence length="862" mass="95763">MDRHHDAVARIAQQVKSFHERKVPFRVYHGSTNSTRLISFDPDKIVDTSPLSHVISIDKAAKVAIVEPNVPMDKLVEATLAEGFVPLVVPEFPGITVGGSYSGTAAESSSFKYGYFDRSVNWVEIVLANGDIVKTSADENPELFYGAVGACGTLGVTTLFEIQLQPSGSYVELTYHPTASAREALSLLNRSAREDWDYIDGILFSETSGVIMLGRITHTRTPNLPILRFTRARDPWFFLHAHTKATHARHTYCDTCILAQHNPSAPSPALIPRTELVPPADYFFRYDRGTFWMGAYGWPAWLFNRLGRFLLDPLLRTRVRYKALHHGGGSQRFIIQDLAIPGAKSEEFVDWVDAELGVWPLWLCPVRADSRAPLHAANRSVASPVEGSAVGEGKAEGMWDRYNAGDKTGAYDRFVADNRALEATVKRLGGLKWLYAHNYYTEAEFWEIYDKQAYEELREKWGVGGLPSLWDKMKRSMPKTRRPKFDLHLKIHDLNNVPLVSGTSFVKWDLPHSTAAEHRGRTTKAPIKDHKVCYDYAITLPVRLTVDKSGTLQESFIHFEVLQEYSSGGRGERIVLGNIRLNLAEYVGASEGLADSGRTKSGAGQRDGEEEGVCRRYLMKDSKINSTLKISILMKQTEGDRNFTAPPLKTAPVFGGIAGIISADTTESDPAADGNAPSLSSASRRETGELQDMYRRTLAAYWAAQPGELKADECIEDIFAGGDGWGDRHKPYPSALFQPEKPMAARMTEGVGPRDDSSRSSDSSPGPFHRKDKQHVRVASGDSLFHRGADNRPRSNRQGAVKKGEVGQLGSGGGVKGRASLEQQARQLKAGAEEQGQKHMREVDEFEIRDDLRSWRLPTFRA</sequence>
<protein>
    <submittedName>
        <fullName evidence="1">Uncharacterized protein</fullName>
    </submittedName>
</protein>
<organism evidence="1 2">
    <name type="scientific">Coniosporium tulheliwenetii</name>
    <dbReference type="NCBI Taxonomy" id="3383036"/>
    <lineage>
        <taxon>Eukaryota</taxon>
        <taxon>Fungi</taxon>
        <taxon>Dikarya</taxon>
        <taxon>Ascomycota</taxon>
        <taxon>Pezizomycotina</taxon>
        <taxon>Dothideomycetes</taxon>
        <taxon>Dothideomycetes incertae sedis</taxon>
        <taxon>Coniosporium</taxon>
    </lineage>
</organism>
<proteinExistence type="predicted"/>
<dbReference type="EMBL" id="JAPDRP010000023">
    <property type="protein sequence ID" value="KAJ9637213.1"/>
    <property type="molecule type" value="Genomic_DNA"/>
</dbReference>
<keyword evidence="2" id="KW-1185">Reference proteome</keyword>
<evidence type="ECO:0000313" key="1">
    <source>
        <dbReference type="EMBL" id="KAJ9637213.1"/>
    </source>
</evidence>
<accession>A0ACC2YPA1</accession>
<evidence type="ECO:0000313" key="2">
    <source>
        <dbReference type="Proteomes" id="UP001172680"/>
    </source>
</evidence>
<reference evidence="1" key="1">
    <citation type="submission" date="2022-10" db="EMBL/GenBank/DDBJ databases">
        <title>Culturing micro-colonial fungi from biological soil crusts in the Mojave desert and describing Neophaeococcomyces mojavensis, and introducing the new genera and species Taxawa tesnikishii.</title>
        <authorList>
            <person name="Kurbessoian T."/>
            <person name="Stajich J.E."/>
        </authorList>
    </citation>
    <scope>NUCLEOTIDE SEQUENCE</scope>
    <source>
        <strain evidence="1">JES_115</strain>
    </source>
</reference>
<dbReference type="Proteomes" id="UP001172680">
    <property type="component" value="Unassembled WGS sequence"/>
</dbReference>
<name>A0ACC2YPA1_9PEZI</name>
<gene>
    <name evidence="1" type="ORF">H2199_007499</name>
</gene>
<comment type="caution">
    <text evidence="1">The sequence shown here is derived from an EMBL/GenBank/DDBJ whole genome shotgun (WGS) entry which is preliminary data.</text>
</comment>